<name>A0A1G9M1G6_9RHOB</name>
<organism evidence="6 7">
    <name type="scientific">Aliiruegeria lutimaris</name>
    <dbReference type="NCBI Taxonomy" id="571298"/>
    <lineage>
        <taxon>Bacteria</taxon>
        <taxon>Pseudomonadati</taxon>
        <taxon>Pseudomonadota</taxon>
        <taxon>Alphaproteobacteria</taxon>
        <taxon>Rhodobacterales</taxon>
        <taxon>Roseobacteraceae</taxon>
        <taxon>Aliiruegeria</taxon>
    </lineage>
</organism>
<dbReference type="Pfam" id="PF04828">
    <property type="entry name" value="GFA"/>
    <property type="match status" value="1"/>
</dbReference>
<accession>A0A1G9M1G6</accession>
<dbReference type="SUPFAM" id="SSF51316">
    <property type="entry name" value="Mss4-like"/>
    <property type="match status" value="1"/>
</dbReference>
<reference evidence="6 7" key="1">
    <citation type="submission" date="2016-10" db="EMBL/GenBank/DDBJ databases">
        <authorList>
            <person name="de Groot N.N."/>
        </authorList>
    </citation>
    <scope>NUCLEOTIDE SEQUENCE [LARGE SCALE GENOMIC DNA]</scope>
    <source>
        <strain evidence="6 7">DSM 25294</strain>
    </source>
</reference>
<evidence type="ECO:0000256" key="1">
    <source>
        <dbReference type="ARBA" id="ARBA00005495"/>
    </source>
</evidence>
<dbReference type="STRING" id="571298.SAMN04488026_11043"/>
<comment type="similarity">
    <text evidence="1">Belongs to the Gfa family.</text>
</comment>
<dbReference type="RefSeq" id="WP_093164250.1">
    <property type="nucleotide sequence ID" value="NZ_FNEK01000104.1"/>
</dbReference>
<feature type="domain" description="CENP-V/GFA" evidence="5">
    <location>
        <begin position="6"/>
        <end position="106"/>
    </location>
</feature>
<dbReference type="InterPro" id="IPR006913">
    <property type="entry name" value="CENP-V/GFA"/>
</dbReference>
<dbReference type="PROSITE" id="PS51891">
    <property type="entry name" value="CENP_V_GFA"/>
    <property type="match status" value="1"/>
</dbReference>
<dbReference type="PANTHER" id="PTHR33337">
    <property type="entry name" value="GFA DOMAIN-CONTAINING PROTEIN"/>
    <property type="match status" value="1"/>
</dbReference>
<sequence>MNRSTYKGQCFCGSVKFEVSGGPEGMGYCHCESCRSWSAAPVNGFTLWNPDSLTITEGAEHVGEYHKTENSHRKFCTRCGGHLMTDHPGMGLVDIFSAMLPDLDFEPGLHVHYGEKVLSIPDGLPKFADLPGDFGGSDQQLPE</sequence>
<dbReference type="GO" id="GO:0046872">
    <property type="term" value="F:metal ion binding"/>
    <property type="evidence" value="ECO:0007669"/>
    <property type="project" value="UniProtKB-KW"/>
</dbReference>
<dbReference type="GO" id="GO:0016846">
    <property type="term" value="F:carbon-sulfur lyase activity"/>
    <property type="evidence" value="ECO:0007669"/>
    <property type="project" value="InterPro"/>
</dbReference>
<keyword evidence="4" id="KW-0456">Lyase</keyword>
<keyword evidence="7" id="KW-1185">Reference proteome</keyword>
<dbReference type="OrthoDB" id="9807246at2"/>
<protein>
    <submittedName>
        <fullName evidence="6">Uncharacterized conserved protein</fullName>
    </submittedName>
</protein>
<gene>
    <name evidence="6" type="ORF">SAMN04488026_11043</name>
</gene>
<dbReference type="Proteomes" id="UP000199382">
    <property type="component" value="Unassembled WGS sequence"/>
</dbReference>
<dbReference type="PANTHER" id="PTHR33337:SF40">
    <property type="entry name" value="CENP-V_GFA DOMAIN-CONTAINING PROTEIN-RELATED"/>
    <property type="match status" value="1"/>
</dbReference>
<evidence type="ECO:0000313" key="6">
    <source>
        <dbReference type="EMBL" id="SDL67757.1"/>
    </source>
</evidence>
<evidence type="ECO:0000256" key="3">
    <source>
        <dbReference type="ARBA" id="ARBA00022833"/>
    </source>
</evidence>
<dbReference type="Gene3D" id="3.90.1590.10">
    <property type="entry name" value="glutathione-dependent formaldehyde- activating enzyme (gfa)"/>
    <property type="match status" value="1"/>
</dbReference>
<dbReference type="InterPro" id="IPR011057">
    <property type="entry name" value="Mss4-like_sf"/>
</dbReference>
<keyword evidence="2" id="KW-0479">Metal-binding</keyword>
<evidence type="ECO:0000313" key="7">
    <source>
        <dbReference type="Proteomes" id="UP000199382"/>
    </source>
</evidence>
<evidence type="ECO:0000256" key="2">
    <source>
        <dbReference type="ARBA" id="ARBA00022723"/>
    </source>
</evidence>
<dbReference type="AlphaFoldDB" id="A0A1G9M1G6"/>
<evidence type="ECO:0000259" key="5">
    <source>
        <dbReference type="PROSITE" id="PS51891"/>
    </source>
</evidence>
<dbReference type="EMBL" id="FNEK01000104">
    <property type="protein sequence ID" value="SDL67757.1"/>
    <property type="molecule type" value="Genomic_DNA"/>
</dbReference>
<evidence type="ECO:0000256" key="4">
    <source>
        <dbReference type="ARBA" id="ARBA00023239"/>
    </source>
</evidence>
<keyword evidence="3" id="KW-0862">Zinc</keyword>
<proteinExistence type="inferred from homology"/>